<protein>
    <submittedName>
        <fullName evidence="6">Diguanylate cyclase</fullName>
    </submittedName>
</protein>
<dbReference type="SMART" id="SM00267">
    <property type="entry name" value="GGDEF"/>
    <property type="match status" value="1"/>
</dbReference>
<name>A0A931AVF0_9FIRM</name>
<feature type="domain" description="PAC" evidence="3">
    <location>
        <begin position="440"/>
        <end position="494"/>
    </location>
</feature>
<dbReference type="CDD" id="cd00077">
    <property type="entry name" value="HDc"/>
    <property type="match status" value="1"/>
</dbReference>
<dbReference type="PANTHER" id="PTHR43155">
    <property type="entry name" value="CYCLIC DI-GMP PHOSPHODIESTERASE PA4108-RELATED"/>
    <property type="match status" value="1"/>
</dbReference>
<gene>
    <name evidence="6" type="ORF">I0Q91_10385</name>
</gene>
<evidence type="ECO:0000259" key="4">
    <source>
        <dbReference type="PROSITE" id="PS50887"/>
    </source>
</evidence>
<feature type="domain" description="HD-GYP" evidence="5">
    <location>
        <begin position="644"/>
        <end position="839"/>
    </location>
</feature>
<dbReference type="Gene3D" id="1.10.3210.10">
    <property type="entry name" value="Hypothetical protein af1432"/>
    <property type="match status" value="1"/>
</dbReference>
<dbReference type="PROSITE" id="PS51832">
    <property type="entry name" value="HD_GYP"/>
    <property type="match status" value="1"/>
</dbReference>
<dbReference type="Gene3D" id="3.30.70.270">
    <property type="match status" value="1"/>
</dbReference>
<dbReference type="RefSeq" id="WP_270454480.1">
    <property type="nucleotide sequence ID" value="NZ_JADPIE010000006.1"/>
</dbReference>
<dbReference type="SMART" id="SM00086">
    <property type="entry name" value="PAC"/>
    <property type="match status" value="2"/>
</dbReference>
<dbReference type="InterPro" id="IPR035965">
    <property type="entry name" value="PAS-like_dom_sf"/>
</dbReference>
<dbReference type="SMART" id="SM00091">
    <property type="entry name" value="PAS"/>
    <property type="match status" value="3"/>
</dbReference>
<dbReference type="PROSITE" id="PS50113">
    <property type="entry name" value="PAC"/>
    <property type="match status" value="1"/>
</dbReference>
<dbReference type="SUPFAM" id="SSF55073">
    <property type="entry name" value="Nucleotide cyclase"/>
    <property type="match status" value="1"/>
</dbReference>
<keyword evidence="7" id="KW-1185">Reference proteome</keyword>
<dbReference type="SUPFAM" id="SSF109604">
    <property type="entry name" value="HD-domain/PDEase-like"/>
    <property type="match status" value="1"/>
</dbReference>
<proteinExistence type="predicted"/>
<dbReference type="InterPro" id="IPR000160">
    <property type="entry name" value="GGDEF_dom"/>
</dbReference>
<dbReference type="InterPro" id="IPR029787">
    <property type="entry name" value="Nucleotide_cyclase"/>
</dbReference>
<dbReference type="InterPro" id="IPR043128">
    <property type="entry name" value="Rev_trsase/Diguanyl_cyclase"/>
</dbReference>
<keyword evidence="1" id="KW-0812">Transmembrane</keyword>
<dbReference type="AlphaFoldDB" id="A0A931AVF0"/>
<evidence type="ECO:0000259" key="3">
    <source>
        <dbReference type="PROSITE" id="PS50113"/>
    </source>
</evidence>
<accession>A0A931AVF0</accession>
<dbReference type="Pfam" id="PF00990">
    <property type="entry name" value="GGDEF"/>
    <property type="match status" value="1"/>
</dbReference>
<dbReference type="Pfam" id="PF13487">
    <property type="entry name" value="HD_5"/>
    <property type="match status" value="1"/>
</dbReference>
<dbReference type="CDD" id="cd01949">
    <property type="entry name" value="GGDEF"/>
    <property type="match status" value="1"/>
</dbReference>
<dbReference type="InterPro" id="IPR000014">
    <property type="entry name" value="PAS"/>
</dbReference>
<dbReference type="PROSITE" id="PS50887">
    <property type="entry name" value="GGDEF"/>
    <property type="match status" value="1"/>
</dbReference>
<reference evidence="6" key="1">
    <citation type="submission" date="2020-11" db="EMBL/GenBank/DDBJ databases">
        <title>Halonatronomonas betainensis gen. nov., sp. nov. a novel haloalkaliphilic representative of the family Halanaerobiacae capable of betaine degradation.</title>
        <authorList>
            <person name="Boltyanskaya Y."/>
            <person name="Kevbrin V."/>
            <person name="Detkova E."/>
            <person name="Grouzdev D.S."/>
            <person name="Koziaeva V."/>
            <person name="Zhilina T."/>
        </authorList>
    </citation>
    <scope>NUCLEOTIDE SEQUENCE</scope>
    <source>
        <strain evidence="6">Z-7014</strain>
    </source>
</reference>
<evidence type="ECO:0000313" key="7">
    <source>
        <dbReference type="Proteomes" id="UP000621436"/>
    </source>
</evidence>
<dbReference type="Proteomes" id="UP000621436">
    <property type="component" value="Unassembled WGS sequence"/>
</dbReference>
<feature type="domain" description="GGDEF" evidence="4">
    <location>
        <begin position="523"/>
        <end position="652"/>
    </location>
</feature>
<feature type="transmembrane region" description="Helical" evidence="1">
    <location>
        <begin position="196"/>
        <end position="215"/>
    </location>
</feature>
<evidence type="ECO:0000313" key="6">
    <source>
        <dbReference type="EMBL" id="MBF8437490.1"/>
    </source>
</evidence>
<dbReference type="CDD" id="cd00130">
    <property type="entry name" value="PAS"/>
    <property type="match status" value="3"/>
</dbReference>
<evidence type="ECO:0000256" key="1">
    <source>
        <dbReference type="SAM" id="Phobius"/>
    </source>
</evidence>
<evidence type="ECO:0000259" key="2">
    <source>
        <dbReference type="PROSITE" id="PS50112"/>
    </source>
</evidence>
<dbReference type="PANTHER" id="PTHR43155:SF2">
    <property type="entry name" value="CYCLIC DI-GMP PHOSPHODIESTERASE PA4108"/>
    <property type="match status" value="1"/>
</dbReference>
<feature type="transmembrane region" description="Helical" evidence="1">
    <location>
        <begin position="47"/>
        <end position="65"/>
    </location>
</feature>
<dbReference type="InterPro" id="IPR001610">
    <property type="entry name" value="PAC"/>
</dbReference>
<dbReference type="InterPro" id="IPR037522">
    <property type="entry name" value="HD_GYP_dom"/>
</dbReference>
<dbReference type="Gene3D" id="3.30.450.20">
    <property type="entry name" value="PAS domain"/>
    <property type="match status" value="3"/>
</dbReference>
<dbReference type="NCBIfam" id="TIGR00254">
    <property type="entry name" value="GGDEF"/>
    <property type="match status" value="1"/>
</dbReference>
<organism evidence="6 7">
    <name type="scientific">Halonatronomonas betaini</name>
    <dbReference type="NCBI Taxonomy" id="2778430"/>
    <lineage>
        <taxon>Bacteria</taxon>
        <taxon>Bacillati</taxon>
        <taxon>Bacillota</taxon>
        <taxon>Clostridia</taxon>
        <taxon>Halanaerobiales</taxon>
        <taxon>Halarsenatibacteraceae</taxon>
        <taxon>Halonatronomonas</taxon>
    </lineage>
</organism>
<comment type="caution">
    <text evidence="6">The sequence shown here is derived from an EMBL/GenBank/DDBJ whole genome shotgun (WGS) entry which is preliminary data.</text>
</comment>
<dbReference type="SUPFAM" id="SSF55785">
    <property type="entry name" value="PYP-like sensor domain (PAS domain)"/>
    <property type="match status" value="3"/>
</dbReference>
<dbReference type="NCBIfam" id="TIGR00229">
    <property type="entry name" value="sensory_box"/>
    <property type="match status" value="3"/>
</dbReference>
<feature type="domain" description="PAS" evidence="2">
    <location>
        <begin position="351"/>
        <end position="397"/>
    </location>
</feature>
<keyword evidence="1" id="KW-0472">Membrane</keyword>
<feature type="domain" description="PAS" evidence="2">
    <location>
        <begin position="239"/>
        <end position="301"/>
    </location>
</feature>
<dbReference type="InterPro" id="IPR013656">
    <property type="entry name" value="PAS_4"/>
</dbReference>
<dbReference type="PROSITE" id="PS50112">
    <property type="entry name" value="PAS"/>
    <property type="match status" value="2"/>
</dbReference>
<dbReference type="Pfam" id="PF08448">
    <property type="entry name" value="PAS_4"/>
    <property type="match status" value="2"/>
</dbReference>
<dbReference type="InterPro" id="IPR003607">
    <property type="entry name" value="HD/PDEase_dom"/>
</dbReference>
<dbReference type="InterPro" id="IPR000700">
    <property type="entry name" value="PAS-assoc_C"/>
</dbReference>
<dbReference type="Pfam" id="PF13426">
    <property type="entry name" value="PAS_9"/>
    <property type="match status" value="1"/>
</dbReference>
<sequence length="841" mass="97812">MKRRSSSIFIELHTNKVNRINLIRIIRLILWRNIYGEYKKDYKIKNCHNFIFIFIFIFIYAAWNYPGRNSHETMEIFDGHGSIMLMIDQNTGEIIYGNQAAHDFYRYPGEELLNQNINEINQLSEEEVASEMAAAAREERNYFHFEHRLADGQIRHVEVYSYPQTFQDREILFSIFNDVTERVQLAARNQAINRNFYIALGVIILTLLIFSSLLYRNYKKLQARKDEIDNFNKLRQTFIDADDSLIYLKDNDLKYIFVNQKTADFYGLKKEEIIGKDDYQISNEEFASLKERTDRTALDRMERVVEEVQVDGRIYHSNKFPVELIDGSYGVGAYIKDITEDYRQKSRLAVERNKYLQTILSIGDGVIVINNKQEIEMINKVAQELTGWDYKEAKGKNYREILNWRLADKNGKGSGKDLSSGKKRELEDPIEQAFATESIQELQENLILISRDGSRYYLEDSAAPIKDDNGKTRGVVFVFRDATEQKKHQEEIEQLSYHDHLTGLYNRRFFKEELKRLDVPRNLPISIIIGDLNGLKLTNDIFGHSAGDKLIIKAAETFREVCRKDDIIARWGGDEFIILLPETPKSAALSIIERIKTSYSNKNFKALTARISLGAGTKEKKEQDINKILDRAEKSMYSTKAVNKEEENIGQIESVIKNLYNKSPAEKRHAIRVKDLALKFASYLNLEDSLIQKIGEVAFYHDIGKVGIDPEILNKEGRLTYEEFKEMKLHPVIGYRILNYFKDTVSIASYVLYHHENWDGTGYPKNLAGEKIPLGSRVIKLVETYDIMTSEYSYKKPVSSKEALDEIREYAGSQFDPELADRFIDFIEELREIEEDKNESD</sequence>
<evidence type="ECO:0000259" key="5">
    <source>
        <dbReference type="PROSITE" id="PS51832"/>
    </source>
</evidence>
<dbReference type="EMBL" id="JADPIE010000006">
    <property type="protein sequence ID" value="MBF8437490.1"/>
    <property type="molecule type" value="Genomic_DNA"/>
</dbReference>
<keyword evidence="1" id="KW-1133">Transmembrane helix</keyword>